<dbReference type="GO" id="GO:0005783">
    <property type="term" value="C:endoplasmic reticulum"/>
    <property type="evidence" value="ECO:0007669"/>
    <property type="project" value="TreeGrafter"/>
</dbReference>
<dbReference type="InterPro" id="IPR037067">
    <property type="entry name" value="Coatomer_gsu_app_sf"/>
</dbReference>
<dbReference type="GO" id="GO:0005198">
    <property type="term" value="F:structural molecule activity"/>
    <property type="evidence" value="ECO:0007669"/>
    <property type="project" value="InterPro"/>
</dbReference>
<dbReference type="Proteomes" id="UP000324800">
    <property type="component" value="Unassembled WGS sequence"/>
</dbReference>
<dbReference type="GO" id="GO:0009306">
    <property type="term" value="P:protein secretion"/>
    <property type="evidence" value="ECO:0007669"/>
    <property type="project" value="TreeGrafter"/>
</dbReference>
<dbReference type="EMBL" id="SNRW01007534">
    <property type="protein sequence ID" value="KAA6381085.1"/>
    <property type="molecule type" value="Genomic_DNA"/>
</dbReference>
<proteinExistence type="predicted"/>
<reference evidence="3 4" key="1">
    <citation type="submission" date="2019-03" db="EMBL/GenBank/DDBJ databases">
        <title>Single cell metagenomics reveals metabolic interactions within the superorganism composed of flagellate Streblomastix strix and complex community of Bacteroidetes bacteria on its surface.</title>
        <authorList>
            <person name="Treitli S.C."/>
            <person name="Kolisko M."/>
            <person name="Husnik F."/>
            <person name="Keeling P."/>
            <person name="Hampl V."/>
        </authorList>
    </citation>
    <scope>NUCLEOTIDE SEQUENCE [LARGE SCALE GENOMIC DNA]</scope>
    <source>
        <strain evidence="3">ST1C</strain>
    </source>
</reference>
<evidence type="ECO:0000259" key="2">
    <source>
        <dbReference type="Pfam" id="PF08752"/>
    </source>
</evidence>
<dbReference type="GO" id="GO:0006891">
    <property type="term" value="P:intra-Golgi vesicle-mediated transport"/>
    <property type="evidence" value="ECO:0007669"/>
    <property type="project" value="TreeGrafter"/>
</dbReference>
<dbReference type="InterPro" id="IPR013040">
    <property type="entry name" value="Coatomer_gsu_app_Ig-like_dom"/>
</dbReference>
<evidence type="ECO:0000256" key="1">
    <source>
        <dbReference type="SAM" id="MobiDB-lite"/>
    </source>
</evidence>
<accession>A0A5J4VF39</accession>
<dbReference type="InterPro" id="IPR013041">
    <property type="entry name" value="Clathrin_app_Ig-like_sf"/>
</dbReference>
<evidence type="ECO:0000313" key="4">
    <source>
        <dbReference type="Proteomes" id="UP000324800"/>
    </source>
</evidence>
<dbReference type="GO" id="GO:0006888">
    <property type="term" value="P:endoplasmic reticulum to Golgi vesicle-mediated transport"/>
    <property type="evidence" value="ECO:0007669"/>
    <property type="project" value="TreeGrafter"/>
</dbReference>
<evidence type="ECO:0000313" key="3">
    <source>
        <dbReference type="EMBL" id="KAA6381085.1"/>
    </source>
</evidence>
<sequence>MYYFITKRLRADENDEVRDRLTSLLNKITQHQKKEKQIEDSKETNKFESKSQISQITSPASLLLVRAMTQPERVINDVQTLVQLAPELIIDNKSTETDQGSLIYQYPSSQVQPQLLVQQGIGTSGLGFGSEDDMFRQDDLGTIFKRSRTVALTESEAEYRVALTKIIYTKGIVLKYEVENTLDDQDLMNVSVECSSKDTIGKSFEKKKNEKEKEQLKSNVGKPLHLVRSVPIQVVGSGQRQTTYVVFARDQNGIPIGSVKSALRFQAVEKNQSIHSNEPFEQYSLRSFDFALVDFLAPTPSVNKDHRLFEEQWKEERLRLGSKKIIVDLTAGVQKVNERAGFGLNEKLIDFRSKAGQQSDERRNDSTVKGAFERVVNSLSLTSYMTDLLSERTEKISADLSGVLIDQSVVLAHIDIWIESDSDKGKQKTKMNERSQVSSGHIILQLEIRAASNPTLAESLFTLI</sequence>
<feature type="compositionally biased region" description="Basic and acidic residues" evidence="1">
    <location>
        <begin position="35"/>
        <end position="49"/>
    </location>
</feature>
<feature type="region of interest" description="Disordered" evidence="1">
    <location>
        <begin position="32"/>
        <end position="52"/>
    </location>
</feature>
<comment type="caution">
    <text evidence="3">The sequence shown here is derived from an EMBL/GenBank/DDBJ whole genome shotgun (WGS) entry which is preliminary data.</text>
</comment>
<dbReference type="Gene3D" id="2.60.40.1480">
    <property type="entry name" value="Coatomer, gamma subunit, appendage domain"/>
    <property type="match status" value="1"/>
</dbReference>
<dbReference type="PANTHER" id="PTHR10261:SF0">
    <property type="entry name" value="COATOMER SUBUNIT GAMMA-2"/>
    <property type="match status" value="1"/>
</dbReference>
<feature type="domain" description="Coatomer gamma subunit appendage Ig-like subdomain" evidence="2">
    <location>
        <begin position="139"/>
        <end position="276"/>
    </location>
</feature>
<dbReference type="SUPFAM" id="SSF49348">
    <property type="entry name" value="Clathrin adaptor appendage domain"/>
    <property type="match status" value="1"/>
</dbReference>
<dbReference type="InterPro" id="IPR017106">
    <property type="entry name" value="Coatomer_gsu"/>
</dbReference>
<dbReference type="AlphaFoldDB" id="A0A5J4VF39"/>
<dbReference type="GO" id="GO:0030126">
    <property type="term" value="C:COPI vesicle coat"/>
    <property type="evidence" value="ECO:0007669"/>
    <property type="project" value="InterPro"/>
</dbReference>
<dbReference type="GO" id="GO:0006886">
    <property type="term" value="P:intracellular protein transport"/>
    <property type="evidence" value="ECO:0007669"/>
    <property type="project" value="InterPro"/>
</dbReference>
<gene>
    <name evidence="3" type="ORF">EZS28_023389</name>
</gene>
<name>A0A5J4VF39_9EUKA</name>
<dbReference type="GO" id="GO:0005793">
    <property type="term" value="C:endoplasmic reticulum-Golgi intermediate compartment"/>
    <property type="evidence" value="ECO:0007669"/>
    <property type="project" value="TreeGrafter"/>
</dbReference>
<protein>
    <recommendedName>
        <fullName evidence="2">Coatomer gamma subunit appendage Ig-like subdomain domain-containing protein</fullName>
    </recommendedName>
</protein>
<organism evidence="3 4">
    <name type="scientific">Streblomastix strix</name>
    <dbReference type="NCBI Taxonomy" id="222440"/>
    <lineage>
        <taxon>Eukaryota</taxon>
        <taxon>Metamonada</taxon>
        <taxon>Preaxostyla</taxon>
        <taxon>Oxymonadida</taxon>
        <taxon>Streblomastigidae</taxon>
        <taxon>Streblomastix</taxon>
    </lineage>
</organism>
<dbReference type="GO" id="GO:0000139">
    <property type="term" value="C:Golgi membrane"/>
    <property type="evidence" value="ECO:0007669"/>
    <property type="project" value="TreeGrafter"/>
</dbReference>
<dbReference type="PANTHER" id="PTHR10261">
    <property type="entry name" value="COATOMER SUBUNIT GAMMA"/>
    <property type="match status" value="1"/>
</dbReference>
<dbReference type="OrthoDB" id="1074925at2759"/>
<dbReference type="Pfam" id="PF08752">
    <property type="entry name" value="COP-gamma_platf"/>
    <property type="match status" value="1"/>
</dbReference>